<dbReference type="SMR" id="A0A0M0KLD5"/>
<dbReference type="InterPro" id="IPR014729">
    <property type="entry name" value="Rossmann-like_a/b/a_fold"/>
</dbReference>
<dbReference type="EC" id="2.7.7.18" evidence="10"/>
<feature type="domain" description="Cytidyltransferase-like" evidence="11">
    <location>
        <begin position="6"/>
        <end position="165"/>
    </location>
</feature>
<name>A0A0M0KLD5_ALKHA</name>
<organism evidence="12">
    <name type="scientific">Halalkalibacterium halodurans</name>
    <name type="common">Bacillus halodurans</name>
    <dbReference type="NCBI Taxonomy" id="86665"/>
    <lineage>
        <taxon>Bacteria</taxon>
        <taxon>Bacillati</taxon>
        <taxon>Bacillota</taxon>
        <taxon>Bacilli</taxon>
        <taxon>Bacillales</taxon>
        <taxon>Bacillaceae</taxon>
        <taxon>Halalkalibacterium (ex Joshi et al. 2022)</taxon>
    </lineage>
</organism>
<evidence type="ECO:0000256" key="2">
    <source>
        <dbReference type="ARBA" id="ARBA00005019"/>
    </source>
</evidence>
<keyword evidence="7 10" id="KW-0067">ATP-binding</keyword>
<dbReference type="PANTHER" id="PTHR39321:SF3">
    <property type="entry name" value="PHOSPHOPANTETHEINE ADENYLYLTRANSFERASE"/>
    <property type="match status" value="1"/>
</dbReference>
<dbReference type="RefSeq" id="WP_010897493.1">
    <property type="nucleotide sequence ID" value="NZ_CP040441.1"/>
</dbReference>
<accession>A0A0M0KLD5</accession>
<gene>
    <name evidence="10 12" type="primary">nadD</name>
    <name evidence="12" type="ORF">AMD02_12805</name>
</gene>
<dbReference type="Gene3D" id="3.40.50.620">
    <property type="entry name" value="HUPs"/>
    <property type="match status" value="1"/>
</dbReference>
<evidence type="ECO:0000256" key="5">
    <source>
        <dbReference type="ARBA" id="ARBA00022695"/>
    </source>
</evidence>
<dbReference type="HAMAP" id="MF_00244">
    <property type="entry name" value="NaMN_adenylyltr"/>
    <property type="match status" value="1"/>
</dbReference>
<dbReference type="NCBIfam" id="NF000841">
    <property type="entry name" value="PRK00071.1-4"/>
    <property type="match status" value="1"/>
</dbReference>
<comment type="function">
    <text evidence="1 10">Catalyzes the reversible adenylation of nicotinate mononucleotide (NaMN) to nicotinic acid adenine dinucleotide (NaAD).</text>
</comment>
<evidence type="ECO:0000313" key="12">
    <source>
        <dbReference type="EMBL" id="KOO39629.1"/>
    </source>
</evidence>
<evidence type="ECO:0000256" key="7">
    <source>
        <dbReference type="ARBA" id="ARBA00022840"/>
    </source>
</evidence>
<dbReference type="GeneID" id="87596948"/>
<dbReference type="InterPro" id="IPR004821">
    <property type="entry name" value="Cyt_trans-like"/>
</dbReference>
<keyword evidence="5 10" id="KW-0548">Nucleotidyltransferase</keyword>
<dbReference type="GO" id="GO:0009435">
    <property type="term" value="P:NAD+ biosynthetic process"/>
    <property type="evidence" value="ECO:0007669"/>
    <property type="project" value="UniProtKB-UniRule"/>
</dbReference>
<comment type="similarity">
    <text evidence="10">Belongs to the NadD family.</text>
</comment>
<dbReference type="GO" id="GO:0004515">
    <property type="term" value="F:nicotinate-nucleotide adenylyltransferase activity"/>
    <property type="evidence" value="ECO:0007669"/>
    <property type="project" value="UniProtKB-UniRule"/>
</dbReference>
<evidence type="ECO:0000256" key="9">
    <source>
        <dbReference type="ARBA" id="ARBA00048721"/>
    </source>
</evidence>
<keyword evidence="6 10" id="KW-0547">Nucleotide-binding</keyword>
<dbReference type="GO" id="GO:0005524">
    <property type="term" value="F:ATP binding"/>
    <property type="evidence" value="ECO:0007669"/>
    <property type="project" value="UniProtKB-KW"/>
</dbReference>
<dbReference type="EMBL" id="LILD01000001">
    <property type="protein sequence ID" value="KOO39629.1"/>
    <property type="molecule type" value="Genomic_DNA"/>
</dbReference>
<evidence type="ECO:0000256" key="6">
    <source>
        <dbReference type="ARBA" id="ARBA00022741"/>
    </source>
</evidence>
<comment type="caution">
    <text evidence="12">The sequence shown here is derived from an EMBL/GenBank/DDBJ whole genome shotgun (WGS) entry which is preliminary data.</text>
</comment>
<accession>A0A4Y7X0Q2</accession>
<comment type="pathway">
    <text evidence="2 10">Cofactor biosynthesis; NAD(+) biosynthesis; deamido-NAD(+) from nicotinate D-ribonucleotide: step 1/1.</text>
</comment>
<proteinExistence type="inferred from homology"/>
<dbReference type="PATRIC" id="fig|136160.3.peg.2989"/>
<dbReference type="AlphaFoldDB" id="A0A0M0KLD5"/>
<keyword evidence="4 10" id="KW-0808">Transferase</keyword>
<dbReference type="UniPathway" id="UPA00253">
    <property type="reaction ID" value="UER00332"/>
</dbReference>
<comment type="catalytic activity">
    <reaction evidence="9 10">
        <text>nicotinate beta-D-ribonucleotide + ATP + H(+) = deamido-NAD(+) + diphosphate</text>
        <dbReference type="Rhea" id="RHEA:22860"/>
        <dbReference type="ChEBI" id="CHEBI:15378"/>
        <dbReference type="ChEBI" id="CHEBI:30616"/>
        <dbReference type="ChEBI" id="CHEBI:33019"/>
        <dbReference type="ChEBI" id="CHEBI:57502"/>
        <dbReference type="ChEBI" id="CHEBI:58437"/>
        <dbReference type="EC" id="2.7.7.18"/>
    </reaction>
</comment>
<dbReference type="NCBIfam" id="NF000840">
    <property type="entry name" value="PRK00071.1-3"/>
    <property type="match status" value="1"/>
</dbReference>
<keyword evidence="8 10" id="KW-0520">NAD</keyword>
<evidence type="ECO:0000256" key="10">
    <source>
        <dbReference type="HAMAP-Rule" id="MF_00244"/>
    </source>
</evidence>
<evidence type="ECO:0000256" key="1">
    <source>
        <dbReference type="ARBA" id="ARBA00002324"/>
    </source>
</evidence>
<protein>
    <recommendedName>
        <fullName evidence="10">Probable nicotinate-nucleotide adenylyltransferase</fullName>
        <ecNumber evidence="10">2.7.7.18</ecNumber>
    </recommendedName>
    <alternativeName>
        <fullName evidence="10">Deamido-NAD(+) diphosphorylase</fullName>
    </alternativeName>
    <alternativeName>
        <fullName evidence="10">Deamido-NAD(+) pyrophosphorylase</fullName>
    </alternativeName>
    <alternativeName>
        <fullName evidence="10">Nicotinate mononucleotide adenylyltransferase</fullName>
        <shortName evidence="10">NaMN adenylyltransferase</shortName>
    </alternativeName>
</protein>
<dbReference type="CDD" id="cd02165">
    <property type="entry name" value="NMNAT"/>
    <property type="match status" value="1"/>
</dbReference>
<dbReference type="NCBIfam" id="TIGR00125">
    <property type="entry name" value="cyt_tran_rel"/>
    <property type="match status" value="1"/>
</dbReference>
<evidence type="ECO:0000259" key="11">
    <source>
        <dbReference type="Pfam" id="PF01467"/>
    </source>
</evidence>
<sequence length="207" mass="23434">MKRIGLLGGTFDPPHIGHLLLAQEAIHCADLDEVWFVPVGIPPHKEREEIASNDDRLAMIKRAIKGKETLFNICTIELEREGKSYTIDTVRTLTKKHPDVRFFFIIGGDMVKSLPTWKGIDELLATVTFIGFKRPGVLLDSPYQDQLMLVEGPEVNVSSTMIRERMTEGKPISYLLPLDVERYIYEKGLYKTNESRKSPSVSKTSSN</sequence>
<reference evidence="12" key="1">
    <citation type="submission" date="2015-08" db="EMBL/GenBank/DDBJ databases">
        <title>Complete DNA Sequence of Pseudomonas syringae pv. actinidiae, the Causal Agent of Kiwifruit Canker Disease.</title>
        <authorList>
            <person name="Rikkerink E.H.A."/>
            <person name="Fineran P.C."/>
        </authorList>
    </citation>
    <scope>NUCLEOTIDE SEQUENCE</scope>
    <source>
        <strain evidence="12">DSM 13666</strain>
    </source>
</reference>
<dbReference type="SUPFAM" id="SSF52374">
    <property type="entry name" value="Nucleotidylyl transferase"/>
    <property type="match status" value="1"/>
</dbReference>
<dbReference type="PANTHER" id="PTHR39321">
    <property type="entry name" value="NICOTINATE-NUCLEOTIDE ADENYLYLTRANSFERASE-RELATED"/>
    <property type="match status" value="1"/>
</dbReference>
<evidence type="ECO:0000256" key="4">
    <source>
        <dbReference type="ARBA" id="ARBA00022679"/>
    </source>
</evidence>
<dbReference type="OMA" id="WIMGADS"/>
<keyword evidence="3 10" id="KW-0662">Pyridine nucleotide biosynthesis</keyword>
<evidence type="ECO:0000256" key="3">
    <source>
        <dbReference type="ARBA" id="ARBA00022642"/>
    </source>
</evidence>
<dbReference type="NCBIfam" id="TIGR00482">
    <property type="entry name" value="nicotinate (nicotinamide) nucleotide adenylyltransferase"/>
    <property type="match status" value="1"/>
</dbReference>
<dbReference type="Pfam" id="PF01467">
    <property type="entry name" value="CTP_transf_like"/>
    <property type="match status" value="1"/>
</dbReference>
<evidence type="ECO:0000256" key="8">
    <source>
        <dbReference type="ARBA" id="ARBA00023027"/>
    </source>
</evidence>
<dbReference type="InterPro" id="IPR005248">
    <property type="entry name" value="NadD/NMNAT"/>
</dbReference>